<evidence type="ECO:0000256" key="3">
    <source>
        <dbReference type="ARBA" id="ARBA00022630"/>
    </source>
</evidence>
<dbReference type="InterPro" id="IPR032886">
    <property type="entry name" value="DusC"/>
</dbReference>
<dbReference type="InterPro" id="IPR018517">
    <property type="entry name" value="tRNA_hU_synthase_CS"/>
</dbReference>
<feature type="site" description="Interacts with tRNA; defines subfamily-specific binding signature" evidence="9">
    <location>
        <position position="286"/>
    </location>
</feature>
<comment type="catalytic activity">
    <reaction evidence="9">
        <text>5,6-dihydrouridine(16) in tRNA + NAD(+) = uridine(16) in tRNA + NADH + H(+)</text>
        <dbReference type="Rhea" id="RHEA:53380"/>
        <dbReference type="Rhea" id="RHEA-COMP:13543"/>
        <dbReference type="Rhea" id="RHEA-COMP:13544"/>
        <dbReference type="ChEBI" id="CHEBI:15378"/>
        <dbReference type="ChEBI" id="CHEBI:57540"/>
        <dbReference type="ChEBI" id="CHEBI:57945"/>
        <dbReference type="ChEBI" id="CHEBI:65315"/>
        <dbReference type="ChEBI" id="CHEBI:74443"/>
    </reaction>
</comment>
<gene>
    <name evidence="9" type="primary">dusC</name>
    <name evidence="14" type="ORF">EDC60_1958</name>
</gene>
<dbReference type="PIRSF" id="PIRSF006621">
    <property type="entry name" value="Dus"/>
    <property type="match status" value="1"/>
</dbReference>
<feature type="binding site" evidence="12">
    <location>
        <position position="178"/>
    </location>
    <ligand>
        <name>FMN</name>
        <dbReference type="ChEBI" id="CHEBI:58210"/>
    </ligand>
</feature>
<feature type="site" description="Interacts with tRNA" evidence="9">
    <location>
        <position position="186"/>
    </location>
</feature>
<evidence type="ECO:0000313" key="14">
    <source>
        <dbReference type="EMBL" id="ROR47231.1"/>
    </source>
</evidence>
<keyword evidence="8 9" id="KW-0560">Oxidoreductase</keyword>
<keyword evidence="2 9" id="KW-0820">tRNA-binding</keyword>
<dbReference type="Gene3D" id="3.20.20.70">
    <property type="entry name" value="Aldolase class I"/>
    <property type="match status" value="1"/>
</dbReference>
<dbReference type="CDD" id="cd02801">
    <property type="entry name" value="DUS_like_FMN"/>
    <property type="match status" value="1"/>
</dbReference>
<dbReference type="EC" id="1.3.1.-" evidence="9"/>
<feature type="binding site" evidence="9 12">
    <location>
        <position position="149"/>
    </location>
    <ligand>
        <name>FMN</name>
        <dbReference type="ChEBI" id="CHEBI:58210"/>
    </ligand>
</feature>
<evidence type="ECO:0000256" key="7">
    <source>
        <dbReference type="ARBA" id="ARBA00022884"/>
    </source>
</evidence>
<dbReference type="EMBL" id="RJVL01000004">
    <property type="protein sequence ID" value="ROR47231.1"/>
    <property type="molecule type" value="Genomic_DNA"/>
</dbReference>
<evidence type="ECO:0000256" key="5">
    <source>
        <dbReference type="ARBA" id="ARBA00022694"/>
    </source>
</evidence>
<sequence length="342" mass="36801">MTHKLLMSTPAPLLLAPMEGLLDFVLRDVLTRVGGVDRCVSEFIRVTGSLLPDKVFLRYIPELNHGGRTLAGVPVRAQLLGSDPVSMAENAARLAELGPEGIDLNFGCPAKTVNRHGGGAALLREPERIAAVVEAVRRAVPAHVPVSAKMRLGYDDAGLARECARAMARGGACELVVHARTKADGYRPPAYWEQIPAIREAVGIPVVANGEIWTVQDALRCRSVSGCDALMLGRGIVADPGLALSIRAHDRGAPALGLPWEDLLPHMARFWHLVCEDLEPRQRAGRLKQWLNLLRRRYPQAQAAFDEVRVMTDQQAITAWVARVCAGASVTAGGRAPAAPAA</sequence>
<keyword evidence="12" id="KW-0547">Nucleotide-binding</keyword>
<evidence type="ECO:0000259" key="13">
    <source>
        <dbReference type="Pfam" id="PF01207"/>
    </source>
</evidence>
<dbReference type="Pfam" id="PF01207">
    <property type="entry name" value="Dus"/>
    <property type="match status" value="1"/>
</dbReference>
<evidence type="ECO:0000256" key="10">
    <source>
        <dbReference type="PIRNR" id="PIRNR006621"/>
    </source>
</evidence>
<comment type="caution">
    <text evidence="9">Lacks conserved residue(s) required for the propagation of feature annotation.</text>
</comment>
<feature type="binding site" evidence="9 12">
    <location>
        <position position="78"/>
    </location>
    <ligand>
        <name>FMN</name>
        <dbReference type="ChEBI" id="CHEBI:58210"/>
    </ligand>
</feature>
<dbReference type="Gene3D" id="1.20.225.30">
    <property type="entry name" value="Dihydrouridine synthase, C-terminal recognition domain"/>
    <property type="match status" value="1"/>
</dbReference>
<feature type="binding site" evidence="9 12">
    <location>
        <begin position="233"/>
        <end position="234"/>
    </location>
    <ligand>
        <name>FMN</name>
        <dbReference type="ChEBI" id="CHEBI:58210"/>
    </ligand>
</feature>
<dbReference type="InterPro" id="IPR001269">
    <property type="entry name" value="DUS_fam"/>
</dbReference>
<feature type="binding site" evidence="9">
    <location>
        <begin position="209"/>
        <end position="211"/>
    </location>
    <ligand>
        <name>FMN</name>
        <dbReference type="ChEBI" id="CHEBI:58210"/>
    </ligand>
</feature>
<comment type="catalytic activity">
    <reaction evidence="9">
        <text>5,6-dihydrouridine(16) in tRNA + NADP(+) = uridine(16) in tRNA + NADPH + H(+)</text>
        <dbReference type="Rhea" id="RHEA:53376"/>
        <dbReference type="Rhea" id="RHEA-COMP:13543"/>
        <dbReference type="Rhea" id="RHEA-COMP:13544"/>
        <dbReference type="ChEBI" id="CHEBI:15378"/>
        <dbReference type="ChEBI" id="CHEBI:57783"/>
        <dbReference type="ChEBI" id="CHEBI:58349"/>
        <dbReference type="ChEBI" id="CHEBI:65315"/>
        <dbReference type="ChEBI" id="CHEBI:74443"/>
    </reaction>
</comment>
<dbReference type="InterPro" id="IPR013785">
    <property type="entry name" value="Aldolase_TIM"/>
</dbReference>
<evidence type="ECO:0000256" key="2">
    <source>
        <dbReference type="ARBA" id="ARBA00022555"/>
    </source>
</evidence>
<feature type="site" description="Interacts with tRNA; defines subfamily-specific binding signature" evidence="9">
    <location>
        <position position="309"/>
    </location>
</feature>
<keyword evidence="4 9" id="KW-0288">FMN</keyword>
<dbReference type="GO" id="GO:0050660">
    <property type="term" value="F:flavin adenine dinucleotide binding"/>
    <property type="evidence" value="ECO:0007669"/>
    <property type="project" value="InterPro"/>
</dbReference>
<evidence type="ECO:0000256" key="1">
    <source>
        <dbReference type="ARBA" id="ARBA00001917"/>
    </source>
</evidence>
<comment type="function">
    <text evidence="9">Catalyzes the synthesis of 5,6-dihydrouridine (D), a modified base found in the D-loop of most tRNAs, via the reduction of the C5-C6 double bond in target uridines. Specifically modifies U16 in tRNAs.</text>
</comment>
<proteinExistence type="inferred from homology"/>
<evidence type="ECO:0000313" key="15">
    <source>
        <dbReference type="Proteomes" id="UP000271868"/>
    </source>
</evidence>
<keyword evidence="6 9" id="KW-0521">NADP</keyword>
<organism evidence="14 15">
    <name type="scientific">Diaphorobacter nitroreducens</name>
    <dbReference type="NCBI Taxonomy" id="164759"/>
    <lineage>
        <taxon>Bacteria</taxon>
        <taxon>Pseudomonadati</taxon>
        <taxon>Pseudomonadota</taxon>
        <taxon>Betaproteobacteria</taxon>
        <taxon>Burkholderiales</taxon>
        <taxon>Comamonadaceae</taxon>
        <taxon>Diaphorobacter</taxon>
    </lineage>
</organism>
<reference evidence="14 15" key="1">
    <citation type="submission" date="2018-11" db="EMBL/GenBank/DDBJ databases">
        <title>Genomic Encyclopedia of Type Strains, Phase IV (KMG-IV): sequencing the most valuable type-strain genomes for metagenomic binning, comparative biology and taxonomic classification.</title>
        <authorList>
            <person name="Goeker M."/>
        </authorList>
    </citation>
    <scope>NUCLEOTIDE SEQUENCE [LARGE SCALE GENOMIC DNA]</scope>
    <source>
        <strain evidence="14 15">DSM 15985</strain>
    </source>
</reference>
<name>A0AAX1WUC2_9BURK</name>
<feature type="site" description="Interacts with tRNA; defines subfamily-specific binding signature" evidence="9">
    <location>
        <position position="288"/>
    </location>
</feature>
<comment type="similarity">
    <text evidence="10">Belongs to the dus family.</text>
</comment>
<dbReference type="GO" id="GO:0000049">
    <property type="term" value="F:tRNA binding"/>
    <property type="evidence" value="ECO:0007669"/>
    <property type="project" value="UniProtKB-UniRule"/>
</dbReference>
<accession>A0AAX1WUC2</accession>
<keyword evidence="15" id="KW-1185">Reference proteome</keyword>
<keyword evidence="7 9" id="KW-0694">RNA-binding</keyword>
<evidence type="ECO:0000256" key="9">
    <source>
        <dbReference type="HAMAP-Rule" id="MF_02043"/>
    </source>
</evidence>
<feature type="domain" description="DUS-like FMN-binding" evidence="13">
    <location>
        <begin position="14"/>
        <end position="248"/>
    </location>
</feature>
<evidence type="ECO:0000256" key="12">
    <source>
        <dbReference type="PIRSR" id="PIRSR006621-2"/>
    </source>
</evidence>
<dbReference type="InterPro" id="IPR042270">
    <property type="entry name" value="DusC_C"/>
</dbReference>
<keyword evidence="5 9" id="KW-0819">tRNA processing</keyword>
<dbReference type="GO" id="GO:0017150">
    <property type="term" value="F:tRNA dihydrouridine synthase activity"/>
    <property type="evidence" value="ECO:0007669"/>
    <property type="project" value="UniProtKB-UniRule"/>
</dbReference>
<dbReference type="SUPFAM" id="SSF51395">
    <property type="entry name" value="FMN-linked oxidoreductases"/>
    <property type="match status" value="1"/>
</dbReference>
<comment type="caution">
    <text evidence="14">The sequence shown here is derived from an EMBL/GenBank/DDBJ whole genome shotgun (WGS) entry which is preliminary data.</text>
</comment>
<feature type="active site" description="Proton donor" evidence="9 11">
    <location>
        <position position="108"/>
    </location>
</feature>
<dbReference type="AlphaFoldDB" id="A0AAX1WUC2"/>
<keyword evidence="3 9" id="KW-0285">Flavoprotein</keyword>
<dbReference type="PROSITE" id="PS01136">
    <property type="entry name" value="UPF0034"/>
    <property type="match status" value="1"/>
</dbReference>
<protein>
    <recommendedName>
        <fullName evidence="9">tRNA-dihydrouridine(16) synthase</fullName>
        <ecNumber evidence="9">1.3.1.-</ecNumber>
    </recommendedName>
    <alternativeName>
        <fullName evidence="9">U16-specific dihydrouridine synthase</fullName>
        <shortName evidence="9">U16-specific Dus</shortName>
    </alternativeName>
    <alternativeName>
        <fullName evidence="9">tRNA-dihydrouridine synthase C</fullName>
    </alternativeName>
</protein>
<evidence type="ECO:0000256" key="8">
    <source>
        <dbReference type="ARBA" id="ARBA00023002"/>
    </source>
</evidence>
<evidence type="ECO:0000256" key="6">
    <source>
        <dbReference type="ARBA" id="ARBA00022857"/>
    </source>
</evidence>
<feature type="site" description="Interacts with tRNA" evidence="9">
    <location>
        <position position="105"/>
    </location>
</feature>
<dbReference type="InterPro" id="IPR035587">
    <property type="entry name" value="DUS-like_FMN-bd"/>
</dbReference>
<comment type="similarity">
    <text evidence="9">Belongs to the Dus family. DusC subfamily.</text>
</comment>
<dbReference type="HAMAP" id="MF_02043">
    <property type="entry name" value="DusC_subfam"/>
    <property type="match status" value="1"/>
</dbReference>
<comment type="cofactor">
    <cofactor evidence="1 9 10 12">
        <name>FMN</name>
        <dbReference type="ChEBI" id="CHEBI:58210"/>
    </cofactor>
</comment>
<evidence type="ECO:0000256" key="4">
    <source>
        <dbReference type="ARBA" id="ARBA00022643"/>
    </source>
</evidence>
<dbReference type="GO" id="GO:0010181">
    <property type="term" value="F:FMN binding"/>
    <property type="evidence" value="ECO:0007669"/>
    <property type="project" value="UniProtKB-UniRule"/>
</dbReference>
<feature type="site" description="Interacts with tRNA; defines subfamily-specific binding signature" evidence="9">
    <location>
        <position position="45"/>
    </location>
</feature>
<dbReference type="PANTHER" id="PTHR11082:SF26">
    <property type="entry name" value="TRNA-DIHYDROURIDINE(16) SYNTHASE"/>
    <property type="match status" value="1"/>
</dbReference>
<dbReference type="Proteomes" id="UP000271868">
    <property type="component" value="Unassembled WGS sequence"/>
</dbReference>
<evidence type="ECO:0000256" key="11">
    <source>
        <dbReference type="PIRSR" id="PIRSR006621-1"/>
    </source>
</evidence>
<dbReference type="PANTHER" id="PTHR11082">
    <property type="entry name" value="TRNA-DIHYDROURIDINE SYNTHASE"/>
    <property type="match status" value="1"/>
</dbReference>